<protein>
    <recommendedName>
        <fullName evidence="2">Synergin gamma C-terminal domain-containing protein</fullName>
    </recommendedName>
</protein>
<proteinExistence type="predicted"/>
<organism evidence="3 4">
    <name type="scientific">Morus notabilis</name>
    <dbReference type="NCBI Taxonomy" id="981085"/>
    <lineage>
        <taxon>Eukaryota</taxon>
        <taxon>Viridiplantae</taxon>
        <taxon>Streptophyta</taxon>
        <taxon>Embryophyta</taxon>
        <taxon>Tracheophyta</taxon>
        <taxon>Spermatophyta</taxon>
        <taxon>Magnoliopsida</taxon>
        <taxon>eudicotyledons</taxon>
        <taxon>Gunneridae</taxon>
        <taxon>Pentapetalae</taxon>
        <taxon>rosids</taxon>
        <taxon>fabids</taxon>
        <taxon>Rosales</taxon>
        <taxon>Moraceae</taxon>
        <taxon>Moreae</taxon>
        <taxon>Morus</taxon>
    </lineage>
</organism>
<dbReference type="PANTHER" id="PTHR35701:SF1">
    <property type="entry name" value="OS11G0148400 PROTEIN"/>
    <property type="match status" value="1"/>
</dbReference>
<feature type="compositionally biased region" description="Polar residues" evidence="1">
    <location>
        <begin position="66"/>
        <end position="75"/>
    </location>
</feature>
<dbReference type="eggNOG" id="ENOG502QRFB">
    <property type="taxonomic scope" value="Eukaryota"/>
</dbReference>
<name>W9RSP8_9ROSA</name>
<evidence type="ECO:0000256" key="1">
    <source>
        <dbReference type="SAM" id="MobiDB-lite"/>
    </source>
</evidence>
<feature type="region of interest" description="Disordered" evidence="1">
    <location>
        <begin position="175"/>
        <end position="215"/>
    </location>
</feature>
<feature type="compositionally biased region" description="Polar residues" evidence="1">
    <location>
        <begin position="573"/>
        <end position="589"/>
    </location>
</feature>
<feature type="compositionally biased region" description="Polar residues" evidence="1">
    <location>
        <begin position="16"/>
        <end position="25"/>
    </location>
</feature>
<feature type="region of interest" description="Disordered" evidence="1">
    <location>
        <begin position="63"/>
        <end position="134"/>
    </location>
</feature>
<evidence type="ECO:0000313" key="4">
    <source>
        <dbReference type="Proteomes" id="UP000030645"/>
    </source>
</evidence>
<gene>
    <name evidence="3" type="ORF">L484_002454</name>
</gene>
<evidence type="ECO:0000259" key="2">
    <source>
        <dbReference type="Pfam" id="PF25999"/>
    </source>
</evidence>
<feature type="compositionally biased region" description="Polar residues" evidence="1">
    <location>
        <begin position="195"/>
        <end position="215"/>
    </location>
</feature>
<feature type="compositionally biased region" description="Low complexity" evidence="1">
    <location>
        <begin position="26"/>
        <end position="41"/>
    </location>
</feature>
<dbReference type="Proteomes" id="UP000030645">
    <property type="component" value="Unassembled WGS sequence"/>
</dbReference>
<feature type="region of interest" description="Disordered" evidence="1">
    <location>
        <begin position="272"/>
        <end position="303"/>
    </location>
</feature>
<feature type="region of interest" description="Disordered" evidence="1">
    <location>
        <begin position="573"/>
        <end position="592"/>
    </location>
</feature>
<dbReference type="Pfam" id="PF25999">
    <property type="entry name" value="SYNRG_C"/>
    <property type="match status" value="1"/>
</dbReference>
<dbReference type="PANTHER" id="PTHR35701">
    <property type="entry name" value="OS11G0148400 PROTEIN"/>
    <property type="match status" value="1"/>
</dbReference>
<feature type="region of interest" description="Disordered" evidence="1">
    <location>
        <begin position="1"/>
        <end position="50"/>
    </location>
</feature>
<dbReference type="STRING" id="981085.W9RSP8"/>
<dbReference type="EMBL" id="KE345564">
    <property type="protein sequence ID" value="EXC06581.1"/>
    <property type="molecule type" value="Genomic_DNA"/>
</dbReference>
<accession>W9RSP8</accession>
<reference evidence="4" key="1">
    <citation type="submission" date="2013-01" db="EMBL/GenBank/DDBJ databases">
        <title>Draft Genome Sequence of a Mulberry Tree, Morus notabilis C.K. Schneid.</title>
        <authorList>
            <person name="He N."/>
            <person name="Zhao S."/>
        </authorList>
    </citation>
    <scope>NUCLEOTIDE SEQUENCE</scope>
</reference>
<keyword evidence="4" id="KW-1185">Reference proteome</keyword>
<dbReference type="InterPro" id="IPR059024">
    <property type="entry name" value="SYNRG_C"/>
</dbReference>
<feature type="compositionally biased region" description="Acidic residues" evidence="1">
    <location>
        <begin position="1"/>
        <end position="10"/>
    </location>
</feature>
<sequence length="1015" mass="111496">MADDDDDDFFGDFKFASTQPSVAPATTTTINSSSNTSGGDSFSDDDWGDFVTTRSNQIKTGFELFNGTNGQSPLGNSVDDESAATRGESEAPSWVKPRGALPLSLFGETEEEEESGAGEPTVGDGAPIFFRRNDGDDAKKGSGLNGGVGISDLLANLYSQSQQIKVQNGSYVNSNVNGANSNSNESGASVDGLRSSASSSKWHQNGFDSSFHDANQNSNNLGSNITVMTSNFNGFSSDLVEQSENFDNDDDEDDDGWEFKGACADKQEQGAVELPGPKVDGGERSNIEEPGPTIGFNNEANGPVDMSVRSDDTPHRTNDWNFVFDFNRSSVTQDNLWDSNSKSEKNDVETRSNFPSVRENGNVDENFWQFKDAFSEAGIVSNSEAAKVAAPSNLEGQALDGGDPHGPTNFFAASEGTFHKPQEWDVAFAFNSSPMAGNGVVTYTHSSSNHTGKGGRFSPDNRHGQSDDNFWEFSNAFSETGLKNEGEPAVSPDPSANIIPPAFDLANQGSEIKSESHQESLPLSIFGEEEVETDVSIHKPASYTRNSNKAPGSNLSINDLIVSLYSQAQQSTSLNGTPKVSENGTPSTTREFESDFVHDDDDFDDESWEFKDASFEFKAEDQSFATHFEDATSKYSTKLELHDYVDLYCKLKDGSRVVAINHFGNLKRTRSTDSVSGEELKLEALGEEIQKFHDQLCQEDMISEYESENLSELLKVLEEPKFKVLESEYHLSNQLSLAVKDLGSVVELLKHVTSTLRILKLGSVEEQSAYVSTWSKIVSVCAQELKHGALIWKQALQKNVQVRFLSEPQGIRYIIALGEIYRVVQVIGASAKLYKPWVLLYTVEPVSLFFLLNECTTLWSTSGLDEALQSISEQIDTKFDGTLKELLESMKYIHDLDALALQNHVFSGNQPLCRLSMLTAGIVPGNKMVVWDGGHYLLKLANLWANLITPNPPDLPHLHYSLFRRSGARKQNRVAPLWGFSVSKNSNVFKTKVRLQFNLARFDHPICVWYDAAPA</sequence>
<dbReference type="AlphaFoldDB" id="W9RSP8"/>
<feature type="domain" description="Synergin gamma C-terminal" evidence="2">
    <location>
        <begin position="763"/>
        <end position="955"/>
    </location>
</feature>
<evidence type="ECO:0000313" key="3">
    <source>
        <dbReference type="EMBL" id="EXC06581.1"/>
    </source>
</evidence>
<feature type="compositionally biased region" description="Low complexity" evidence="1">
    <location>
        <begin position="175"/>
        <end position="190"/>
    </location>
</feature>